<dbReference type="InParanoid" id="Q6CUW3"/>
<dbReference type="AlphaFoldDB" id="Q6CUW3"/>
<keyword evidence="13" id="KW-1185">Reference proteome</keyword>
<evidence type="ECO:0000256" key="3">
    <source>
        <dbReference type="ARBA" id="ARBA00007895"/>
    </source>
</evidence>
<dbReference type="STRING" id="284590.Q6CUW3"/>
<comment type="similarity">
    <text evidence="3">Belongs to the VTA1 family.</text>
</comment>
<feature type="domain" description="Vta1 C-terminal" evidence="11">
    <location>
        <begin position="263"/>
        <end position="299"/>
    </location>
</feature>
<dbReference type="Pfam" id="PF04652">
    <property type="entry name" value="Vta1"/>
    <property type="match status" value="1"/>
</dbReference>
<keyword evidence="5" id="KW-0963">Cytoplasm</keyword>
<accession>Q6CUW3</accession>
<evidence type="ECO:0000256" key="4">
    <source>
        <dbReference type="ARBA" id="ARBA00022448"/>
    </source>
</evidence>
<feature type="compositionally biased region" description="Polar residues" evidence="9">
    <location>
        <begin position="163"/>
        <end position="174"/>
    </location>
</feature>
<protein>
    <submittedName>
        <fullName evidence="12">KLLA0C01804p</fullName>
    </submittedName>
</protein>
<dbReference type="InterPro" id="IPR044538">
    <property type="entry name" value="Vta1-like"/>
</dbReference>
<dbReference type="Pfam" id="PF18097">
    <property type="entry name" value="Vta1_C"/>
    <property type="match status" value="1"/>
</dbReference>
<evidence type="ECO:0000256" key="8">
    <source>
        <dbReference type="ARBA" id="ARBA00023136"/>
    </source>
</evidence>
<keyword evidence="8" id="KW-0472">Membrane</keyword>
<keyword evidence="7" id="KW-0653">Protein transport</keyword>
<evidence type="ECO:0000256" key="2">
    <source>
        <dbReference type="ARBA" id="ARBA00004496"/>
    </source>
</evidence>
<sequence>MSNVAQYKRVIKLSKELSTLPVISYYLKLYAAELILNEKERDGEATELVMSLLDDVESFKNEVNDEGTKILLNEKDKALAFVLNLAMSIYNGILVQIQDDRINDDIGKGLWCCIDLFQCCKHIWADSMDAIVKEQCDKRIKHSKYYLMKLKRGQLQSDKKPQETTSEPTNSNPLSEVEDEIPNFVEDLEDQPLFEEPKDSEIAQQHGPSPSLKVDESVEKLKQLESPEVPIKLLTPEPIKLESPKPAVRHDVATLKEIMSREHRIQKAQRSAKYAISALNYDDIVTAKAELLQAFKLLEDLTPE</sequence>
<dbReference type="PANTHER" id="PTHR46009">
    <property type="entry name" value="VACUOLAR PROTEIN SORTING-ASSOCIATED PROTEIN VTA1 HOMOLOG"/>
    <property type="match status" value="1"/>
</dbReference>
<feature type="region of interest" description="Disordered" evidence="9">
    <location>
        <begin position="154"/>
        <end position="177"/>
    </location>
</feature>
<dbReference type="InterPro" id="IPR039431">
    <property type="entry name" value="Vta1/CALS_N"/>
</dbReference>
<keyword evidence="4" id="KW-0813">Transport</keyword>
<evidence type="ECO:0000256" key="6">
    <source>
        <dbReference type="ARBA" id="ARBA00022753"/>
    </source>
</evidence>
<dbReference type="GO" id="GO:0032511">
    <property type="term" value="P:late endosome to vacuole transport via multivesicular body sorting pathway"/>
    <property type="evidence" value="ECO:0007669"/>
    <property type="project" value="InterPro"/>
</dbReference>
<dbReference type="eggNOG" id="ENOG502RXP8">
    <property type="taxonomic scope" value="Eukaryota"/>
</dbReference>
<dbReference type="HOGENOM" id="CLU_063501_0_0_1"/>
<dbReference type="Gene3D" id="1.20.5.420">
    <property type="entry name" value="Immunoglobulin FC, subunit C"/>
    <property type="match status" value="1"/>
</dbReference>
<dbReference type="PaxDb" id="284590-Q6CUW3"/>
<gene>
    <name evidence="12" type="ORF">KLLA0_C01804g</name>
</gene>
<proteinExistence type="inferred from homology"/>
<dbReference type="Gene3D" id="1.25.40.270">
    <property type="entry name" value="Vacuolar protein sorting-associated protein vta1"/>
    <property type="match status" value="1"/>
</dbReference>
<evidence type="ECO:0000256" key="9">
    <source>
        <dbReference type="SAM" id="MobiDB-lite"/>
    </source>
</evidence>
<evidence type="ECO:0000256" key="5">
    <source>
        <dbReference type="ARBA" id="ARBA00022490"/>
    </source>
</evidence>
<comment type="subcellular location">
    <subcellularLocation>
        <location evidence="2">Cytoplasm</location>
    </subcellularLocation>
    <subcellularLocation>
        <location evidence="1">Endosome membrane</location>
        <topology evidence="1">Peripheral membrane protein</topology>
    </subcellularLocation>
</comment>
<organism evidence="12 13">
    <name type="scientific">Kluyveromyces lactis (strain ATCC 8585 / CBS 2359 / DSM 70799 / NBRC 1267 / NRRL Y-1140 / WM37)</name>
    <name type="common">Yeast</name>
    <name type="synonym">Candida sphaerica</name>
    <dbReference type="NCBI Taxonomy" id="284590"/>
    <lineage>
        <taxon>Eukaryota</taxon>
        <taxon>Fungi</taxon>
        <taxon>Dikarya</taxon>
        <taxon>Ascomycota</taxon>
        <taxon>Saccharomycotina</taxon>
        <taxon>Saccharomycetes</taxon>
        <taxon>Saccharomycetales</taxon>
        <taxon>Saccharomycetaceae</taxon>
        <taxon>Kluyveromyces</taxon>
    </lineage>
</organism>
<evidence type="ECO:0000256" key="1">
    <source>
        <dbReference type="ARBA" id="ARBA00004481"/>
    </source>
</evidence>
<evidence type="ECO:0000313" key="12">
    <source>
        <dbReference type="EMBL" id="CAH01127.1"/>
    </source>
</evidence>
<evidence type="ECO:0000259" key="11">
    <source>
        <dbReference type="Pfam" id="PF18097"/>
    </source>
</evidence>
<evidence type="ECO:0000313" key="13">
    <source>
        <dbReference type="Proteomes" id="UP000000598"/>
    </source>
</evidence>
<name>Q6CUW3_KLULA</name>
<dbReference type="GO" id="GO:0015031">
    <property type="term" value="P:protein transport"/>
    <property type="evidence" value="ECO:0007669"/>
    <property type="project" value="UniProtKB-KW"/>
</dbReference>
<dbReference type="FunCoup" id="Q6CUW3">
    <property type="interactions" value="482"/>
</dbReference>
<reference evidence="12 13" key="1">
    <citation type="journal article" date="2004" name="Nature">
        <title>Genome evolution in yeasts.</title>
        <authorList>
            <consortium name="Genolevures"/>
            <person name="Dujon B."/>
            <person name="Sherman D."/>
            <person name="Fischer G."/>
            <person name="Durrens P."/>
            <person name="Casaregola S."/>
            <person name="Lafontaine I."/>
            <person name="de Montigny J."/>
            <person name="Marck C."/>
            <person name="Neuveglise C."/>
            <person name="Talla E."/>
            <person name="Goffard N."/>
            <person name="Frangeul L."/>
            <person name="Aigle M."/>
            <person name="Anthouard V."/>
            <person name="Babour A."/>
            <person name="Barbe V."/>
            <person name="Barnay S."/>
            <person name="Blanchin S."/>
            <person name="Beckerich J.M."/>
            <person name="Beyne E."/>
            <person name="Bleykasten C."/>
            <person name="Boisrame A."/>
            <person name="Boyer J."/>
            <person name="Cattolico L."/>
            <person name="Confanioleri F."/>
            <person name="de Daruvar A."/>
            <person name="Despons L."/>
            <person name="Fabre E."/>
            <person name="Fairhead C."/>
            <person name="Ferry-Dumazet H."/>
            <person name="Groppi A."/>
            <person name="Hantraye F."/>
            <person name="Hennequin C."/>
            <person name="Jauniaux N."/>
            <person name="Joyet P."/>
            <person name="Kachouri R."/>
            <person name="Kerrest A."/>
            <person name="Koszul R."/>
            <person name="Lemaire M."/>
            <person name="Lesur I."/>
            <person name="Ma L."/>
            <person name="Muller H."/>
            <person name="Nicaud J.M."/>
            <person name="Nikolski M."/>
            <person name="Oztas S."/>
            <person name="Ozier-Kalogeropoulos O."/>
            <person name="Pellenz S."/>
            <person name="Potier S."/>
            <person name="Richard G.F."/>
            <person name="Straub M.L."/>
            <person name="Suleau A."/>
            <person name="Swennene D."/>
            <person name="Tekaia F."/>
            <person name="Wesolowski-Louvel M."/>
            <person name="Westhof E."/>
            <person name="Wirth B."/>
            <person name="Zeniou-Meyer M."/>
            <person name="Zivanovic I."/>
            <person name="Bolotin-Fukuhara M."/>
            <person name="Thierry A."/>
            <person name="Bouchier C."/>
            <person name="Caudron B."/>
            <person name="Scarpelli C."/>
            <person name="Gaillardin C."/>
            <person name="Weissenbach J."/>
            <person name="Wincker P."/>
            <person name="Souciet J.L."/>
        </authorList>
    </citation>
    <scope>NUCLEOTIDE SEQUENCE [LARGE SCALE GENOMIC DNA]</scope>
    <source>
        <strain evidence="13">ATCC 8585 / CBS 2359 / DSM 70799 / NBRC 1267 / NRRL Y-1140 / WM37</strain>
    </source>
</reference>
<keyword evidence="6" id="KW-0967">Endosome</keyword>
<dbReference type="PANTHER" id="PTHR46009:SF1">
    <property type="entry name" value="VACUOLAR PROTEIN SORTING-ASSOCIATED PROTEIN VTA1 HOMOLOG"/>
    <property type="match status" value="1"/>
</dbReference>
<dbReference type="GO" id="GO:0010008">
    <property type="term" value="C:endosome membrane"/>
    <property type="evidence" value="ECO:0007669"/>
    <property type="project" value="UniProtKB-SubCell"/>
</dbReference>
<evidence type="ECO:0000256" key="7">
    <source>
        <dbReference type="ARBA" id="ARBA00022927"/>
    </source>
</evidence>
<dbReference type="InterPro" id="IPR023175">
    <property type="entry name" value="Vta1/CALS_N_sf"/>
</dbReference>
<feature type="domain" description="Vta1/callose synthase N-terminal" evidence="10">
    <location>
        <begin position="8"/>
        <end position="153"/>
    </location>
</feature>
<dbReference type="EMBL" id="CR382123">
    <property type="protein sequence ID" value="CAH01127.1"/>
    <property type="molecule type" value="Genomic_DNA"/>
</dbReference>
<dbReference type="Proteomes" id="UP000000598">
    <property type="component" value="Chromosome C"/>
</dbReference>
<dbReference type="KEGG" id="kla:KLLA0_C01804g"/>
<dbReference type="GO" id="GO:0005771">
    <property type="term" value="C:multivesicular body"/>
    <property type="evidence" value="ECO:0007669"/>
    <property type="project" value="TreeGrafter"/>
</dbReference>
<dbReference type="InterPro" id="IPR041212">
    <property type="entry name" value="Vta1_C"/>
</dbReference>
<evidence type="ECO:0000259" key="10">
    <source>
        <dbReference type="Pfam" id="PF04652"/>
    </source>
</evidence>
<dbReference type="OMA" id="YCKIYVL"/>